<dbReference type="Proteomes" id="UP000306808">
    <property type="component" value="Unassembled WGS sequence"/>
</dbReference>
<keyword evidence="1" id="KW-0732">Signal</keyword>
<evidence type="ECO:0000256" key="1">
    <source>
        <dbReference type="SAM" id="SignalP"/>
    </source>
</evidence>
<dbReference type="OrthoDB" id="658844at2"/>
<name>A0A4U0NKY5_9SPHI</name>
<feature type="signal peptide" evidence="1">
    <location>
        <begin position="1"/>
        <end position="26"/>
    </location>
</feature>
<evidence type="ECO:0000313" key="2">
    <source>
        <dbReference type="EMBL" id="TJZ54967.1"/>
    </source>
</evidence>
<dbReference type="AlphaFoldDB" id="A0A4U0NKY5"/>
<protein>
    <submittedName>
        <fullName evidence="2">Uncharacterized protein</fullName>
    </submittedName>
</protein>
<reference evidence="2 3" key="1">
    <citation type="submission" date="2019-04" db="EMBL/GenBank/DDBJ databases">
        <title>Sphingobacterium olei sp. nov., isolated from oil-contaminated soil.</title>
        <authorList>
            <person name="Liu B."/>
        </authorList>
    </citation>
    <scope>NUCLEOTIDE SEQUENCE [LARGE SCALE GENOMIC DNA]</scope>
    <source>
        <strain evidence="2 3">HAL-9</strain>
    </source>
</reference>
<sequence>MKSQLKLWKTGLVALFLLVLADGAYAQLVAPVPSSPVTNKTDLNLGTLDDGVLPITDQPNTILFYKENAGVSETGLTLRASLVDNSSVPLTFTSYIWYKLAYDGVAETPVVVAGETTRDLVLGALEPGYYKYRVYGLVEDGTVTCQSDEFQDIVFFVLRPVDPTANPEIGSITQFCENVVPTTGLQLNASLVFDANVAYQGGYPNADVDQFEMTYRWYAINIDAPGTQIELPGNVNTVSGASNSLTITDYSNLLVPGTYHFYVEVQYSEDIKERENRPHALWTAQVGGSVTPYELVVTPKPGRPTITIEAVND</sequence>
<comment type="caution">
    <text evidence="2">The sequence shown here is derived from an EMBL/GenBank/DDBJ whole genome shotgun (WGS) entry which is preliminary data.</text>
</comment>
<accession>A0A4U0NKY5</accession>
<organism evidence="2 3">
    <name type="scientific">Sphingobacterium olei</name>
    <dbReference type="NCBI Taxonomy" id="2571155"/>
    <lineage>
        <taxon>Bacteria</taxon>
        <taxon>Pseudomonadati</taxon>
        <taxon>Bacteroidota</taxon>
        <taxon>Sphingobacteriia</taxon>
        <taxon>Sphingobacteriales</taxon>
        <taxon>Sphingobacteriaceae</taxon>
        <taxon>Sphingobacterium</taxon>
    </lineage>
</organism>
<feature type="chain" id="PRO_5020515789" evidence="1">
    <location>
        <begin position="27"/>
        <end position="313"/>
    </location>
</feature>
<dbReference type="EMBL" id="SUME01000006">
    <property type="protein sequence ID" value="TJZ54967.1"/>
    <property type="molecule type" value="Genomic_DNA"/>
</dbReference>
<gene>
    <name evidence="2" type="ORF">FAZ15_16025</name>
</gene>
<proteinExistence type="predicted"/>
<dbReference type="RefSeq" id="WP_136902326.1">
    <property type="nucleotide sequence ID" value="NZ_SUME01000006.1"/>
</dbReference>
<keyword evidence="3" id="KW-1185">Reference proteome</keyword>
<evidence type="ECO:0000313" key="3">
    <source>
        <dbReference type="Proteomes" id="UP000306808"/>
    </source>
</evidence>